<protein>
    <submittedName>
        <fullName evidence="2">NAD(P)H-hydrate epimerase</fullName>
    </submittedName>
</protein>
<feature type="domain" description="YjeF N-terminal" evidence="1">
    <location>
        <begin position="9"/>
        <end position="76"/>
    </location>
</feature>
<evidence type="ECO:0000313" key="2">
    <source>
        <dbReference type="EMBL" id="HIR60667.1"/>
    </source>
</evidence>
<comment type="caution">
    <text evidence="2">The sequence shown here is derived from an EMBL/GenBank/DDBJ whole genome shotgun (WGS) entry which is preliminary data.</text>
</comment>
<gene>
    <name evidence="2" type="ORF">IAB37_03730</name>
</gene>
<dbReference type="InterPro" id="IPR004443">
    <property type="entry name" value="YjeF_N_dom"/>
</dbReference>
<feature type="non-terminal residue" evidence="2">
    <location>
        <position position="76"/>
    </location>
</feature>
<proteinExistence type="predicted"/>
<reference evidence="2" key="2">
    <citation type="journal article" date="2021" name="PeerJ">
        <title>Extensive microbial diversity within the chicken gut microbiome revealed by metagenomics and culture.</title>
        <authorList>
            <person name="Gilroy R."/>
            <person name="Ravi A."/>
            <person name="Getino M."/>
            <person name="Pursley I."/>
            <person name="Horton D.L."/>
            <person name="Alikhan N.F."/>
            <person name="Baker D."/>
            <person name="Gharbi K."/>
            <person name="Hall N."/>
            <person name="Watson M."/>
            <person name="Adriaenssens E.M."/>
            <person name="Foster-Nyarko E."/>
            <person name="Jarju S."/>
            <person name="Secka A."/>
            <person name="Antonio M."/>
            <person name="Oren A."/>
            <person name="Chaudhuri R.R."/>
            <person name="La Ragione R."/>
            <person name="Hildebrand F."/>
            <person name="Pallen M.J."/>
        </authorList>
    </citation>
    <scope>NUCLEOTIDE SEQUENCE</scope>
    <source>
        <strain evidence="2">CHK189-12415</strain>
    </source>
</reference>
<reference evidence="2" key="1">
    <citation type="submission" date="2020-10" db="EMBL/GenBank/DDBJ databases">
        <authorList>
            <person name="Gilroy R."/>
        </authorList>
    </citation>
    <scope>NUCLEOTIDE SEQUENCE</scope>
    <source>
        <strain evidence="2">CHK189-12415</strain>
    </source>
</reference>
<evidence type="ECO:0000313" key="3">
    <source>
        <dbReference type="Proteomes" id="UP000824241"/>
    </source>
</evidence>
<organism evidence="2 3">
    <name type="scientific">Candidatus Faecivivens stercoravium</name>
    <dbReference type="NCBI Taxonomy" id="2840803"/>
    <lineage>
        <taxon>Bacteria</taxon>
        <taxon>Bacillati</taxon>
        <taxon>Bacillota</taxon>
        <taxon>Clostridia</taxon>
        <taxon>Eubacteriales</taxon>
        <taxon>Oscillospiraceae</taxon>
        <taxon>Oscillospiraceae incertae sedis</taxon>
        <taxon>Candidatus Faecivivens</taxon>
    </lineage>
</organism>
<name>A0A9D1J4I4_9FIRM</name>
<dbReference type="Gene3D" id="3.40.50.10260">
    <property type="entry name" value="YjeF N-terminal domain"/>
    <property type="match status" value="1"/>
</dbReference>
<accession>A0A9D1J4I4</accession>
<dbReference type="Proteomes" id="UP000824241">
    <property type="component" value="Unassembled WGS sequence"/>
</dbReference>
<dbReference type="SUPFAM" id="SSF64153">
    <property type="entry name" value="YjeF N-terminal domain-like"/>
    <property type="match status" value="1"/>
</dbReference>
<dbReference type="EMBL" id="DVHA01000121">
    <property type="protein sequence ID" value="HIR60667.1"/>
    <property type="molecule type" value="Genomic_DNA"/>
</dbReference>
<dbReference type="InterPro" id="IPR036652">
    <property type="entry name" value="YjeF_N_dom_sf"/>
</dbReference>
<sequence length="76" mass="8125">MRVLTAEEMRRAEKLAVEAGSSYEALMEQAGQGAASLLLFRERARLEKEGLTVLLGRGNNGGDGLVIARAVLEALP</sequence>
<dbReference type="Pfam" id="PF03853">
    <property type="entry name" value="YjeF_N"/>
    <property type="match status" value="1"/>
</dbReference>
<dbReference type="AlphaFoldDB" id="A0A9D1J4I4"/>
<evidence type="ECO:0000259" key="1">
    <source>
        <dbReference type="PROSITE" id="PS51385"/>
    </source>
</evidence>
<dbReference type="PROSITE" id="PS51385">
    <property type="entry name" value="YJEF_N"/>
    <property type="match status" value="1"/>
</dbReference>